<dbReference type="AlphaFoldDB" id="A0A0E9VEC8"/>
<reference evidence="1" key="1">
    <citation type="submission" date="2014-11" db="EMBL/GenBank/DDBJ databases">
        <authorList>
            <person name="Amaro Gonzalez C."/>
        </authorList>
    </citation>
    <scope>NUCLEOTIDE SEQUENCE</scope>
</reference>
<proteinExistence type="predicted"/>
<reference evidence="1" key="2">
    <citation type="journal article" date="2015" name="Fish Shellfish Immunol.">
        <title>Early steps in the European eel (Anguilla anguilla)-Vibrio vulnificus interaction in the gills: Role of the RtxA13 toxin.</title>
        <authorList>
            <person name="Callol A."/>
            <person name="Pajuelo D."/>
            <person name="Ebbesson L."/>
            <person name="Teles M."/>
            <person name="MacKenzie S."/>
            <person name="Amaro C."/>
        </authorList>
    </citation>
    <scope>NUCLEOTIDE SEQUENCE</scope>
</reference>
<evidence type="ECO:0000313" key="1">
    <source>
        <dbReference type="EMBL" id="JAH76412.1"/>
    </source>
</evidence>
<protein>
    <submittedName>
        <fullName evidence="1">Uncharacterized protein</fullName>
    </submittedName>
</protein>
<sequence>MCVCVCERDDVWVFHSSSK</sequence>
<dbReference type="EMBL" id="GBXM01032165">
    <property type="protein sequence ID" value="JAH76412.1"/>
    <property type="molecule type" value="Transcribed_RNA"/>
</dbReference>
<organism evidence="1">
    <name type="scientific">Anguilla anguilla</name>
    <name type="common">European freshwater eel</name>
    <name type="synonym">Muraena anguilla</name>
    <dbReference type="NCBI Taxonomy" id="7936"/>
    <lineage>
        <taxon>Eukaryota</taxon>
        <taxon>Metazoa</taxon>
        <taxon>Chordata</taxon>
        <taxon>Craniata</taxon>
        <taxon>Vertebrata</taxon>
        <taxon>Euteleostomi</taxon>
        <taxon>Actinopterygii</taxon>
        <taxon>Neopterygii</taxon>
        <taxon>Teleostei</taxon>
        <taxon>Anguilliformes</taxon>
        <taxon>Anguillidae</taxon>
        <taxon>Anguilla</taxon>
    </lineage>
</organism>
<name>A0A0E9VEC8_ANGAN</name>
<accession>A0A0E9VEC8</accession>